<dbReference type="HOGENOM" id="CLU_2404044_0_0_1"/>
<evidence type="ECO:0000313" key="2">
    <source>
        <dbReference type="Proteomes" id="UP000009183"/>
    </source>
</evidence>
<dbReference type="ExpressionAtlas" id="F6H8D7">
    <property type="expression patterns" value="baseline and differential"/>
</dbReference>
<dbReference type="Proteomes" id="UP000009183">
    <property type="component" value="Unassembled WGS sequence, unordered"/>
</dbReference>
<gene>
    <name evidence="1" type="ORF">VIT_00s1331g00010</name>
</gene>
<dbReference type="AlphaFoldDB" id="F6H8D7"/>
<proteinExistence type="predicted"/>
<dbReference type="InParanoid" id="F6H8D7"/>
<protein>
    <submittedName>
        <fullName evidence="1">Uncharacterized protein</fullName>
    </submittedName>
</protein>
<accession>F6H8D7</accession>
<dbReference type="EMBL" id="FN595349">
    <property type="protein sequence ID" value="CCB48480.1"/>
    <property type="molecule type" value="Genomic_DNA"/>
</dbReference>
<keyword evidence="2" id="KW-1185">Reference proteome</keyword>
<evidence type="ECO:0000313" key="1">
    <source>
        <dbReference type="EMBL" id="CCB48480.1"/>
    </source>
</evidence>
<reference evidence="2" key="1">
    <citation type="journal article" date="2007" name="Nature">
        <title>The grapevine genome sequence suggests ancestral hexaploidization in major angiosperm phyla.</title>
        <authorList>
            <consortium name="The French-Italian Public Consortium for Grapevine Genome Characterization."/>
            <person name="Jaillon O."/>
            <person name="Aury J.-M."/>
            <person name="Noel B."/>
            <person name="Policriti A."/>
            <person name="Clepet C."/>
            <person name="Casagrande A."/>
            <person name="Choisne N."/>
            <person name="Aubourg S."/>
            <person name="Vitulo N."/>
            <person name="Jubin C."/>
            <person name="Vezzi A."/>
            <person name="Legeai F."/>
            <person name="Hugueney P."/>
            <person name="Dasilva C."/>
            <person name="Horner D."/>
            <person name="Mica E."/>
            <person name="Jublot D."/>
            <person name="Poulain J."/>
            <person name="Bruyere C."/>
            <person name="Billault A."/>
            <person name="Segurens B."/>
            <person name="Gouyvenoux M."/>
            <person name="Ugarte E."/>
            <person name="Cattonaro F."/>
            <person name="Anthouard V."/>
            <person name="Vico V."/>
            <person name="Del Fabbro C."/>
            <person name="Alaux M."/>
            <person name="Di Gaspero G."/>
            <person name="Dumas V."/>
            <person name="Felice N."/>
            <person name="Paillard S."/>
            <person name="Juman I."/>
            <person name="Moroldo M."/>
            <person name="Scalabrin S."/>
            <person name="Canaguier A."/>
            <person name="Le Clainche I."/>
            <person name="Malacrida G."/>
            <person name="Durand E."/>
            <person name="Pesole G."/>
            <person name="Laucou V."/>
            <person name="Chatelet P."/>
            <person name="Merdinoglu D."/>
            <person name="Delledonne M."/>
            <person name="Pezzotti M."/>
            <person name="Lecharny A."/>
            <person name="Scarpelli C."/>
            <person name="Artiguenave F."/>
            <person name="Pe M.E."/>
            <person name="Valle G."/>
            <person name="Morgante M."/>
            <person name="Caboche M."/>
            <person name="Adam-Blondon A.-F."/>
            <person name="Weissenbach J."/>
            <person name="Quetier F."/>
            <person name="Wincker P."/>
        </authorList>
    </citation>
    <scope>NUCLEOTIDE SEQUENCE [LARGE SCALE GENOMIC DNA]</scope>
    <source>
        <strain evidence="2">cv. Pinot noir / PN40024</strain>
    </source>
</reference>
<name>F6H8D7_VITVI</name>
<dbReference type="PaxDb" id="29760-VIT_00s1331g00010.t01"/>
<organism evidence="1 2">
    <name type="scientific">Vitis vinifera</name>
    <name type="common">Grape</name>
    <dbReference type="NCBI Taxonomy" id="29760"/>
    <lineage>
        <taxon>Eukaryota</taxon>
        <taxon>Viridiplantae</taxon>
        <taxon>Streptophyta</taxon>
        <taxon>Embryophyta</taxon>
        <taxon>Tracheophyta</taxon>
        <taxon>Spermatophyta</taxon>
        <taxon>Magnoliopsida</taxon>
        <taxon>eudicotyledons</taxon>
        <taxon>Gunneridae</taxon>
        <taxon>Pentapetalae</taxon>
        <taxon>rosids</taxon>
        <taxon>Vitales</taxon>
        <taxon>Vitaceae</taxon>
        <taxon>Viteae</taxon>
        <taxon>Vitis</taxon>
    </lineage>
</organism>
<sequence>MHAYIKGPLSRCENVSKAIRKKGYNAHARLNGLATDYVSKGNNKVMANRNDGHPSCDHGLKHSTSLADPHWLALRIGFRLNPSAMQRLLGSAP</sequence>